<keyword evidence="3" id="KW-1185">Reference proteome</keyword>
<dbReference type="Proteomes" id="UP000292459">
    <property type="component" value="Unassembled WGS sequence"/>
</dbReference>
<feature type="domain" description="PPM-type phosphatase" evidence="1">
    <location>
        <begin position="5"/>
        <end position="243"/>
    </location>
</feature>
<dbReference type="SMART" id="SM00332">
    <property type="entry name" value="PP2Cc"/>
    <property type="match status" value="1"/>
</dbReference>
<proteinExistence type="predicted"/>
<comment type="caution">
    <text evidence="2">The sequence shown here is derived from an EMBL/GenBank/DDBJ whole genome shotgun (WGS) entry which is preliminary data.</text>
</comment>
<dbReference type="SUPFAM" id="SSF81606">
    <property type="entry name" value="PP2C-like"/>
    <property type="match status" value="1"/>
</dbReference>
<sequence>MLKLLFSGMTDPGLVRSSNQDAYHVDSQGRFFIVADGMGGHAGGQEASSIATATIRTYLEEHWESDLATPQILEQAMVLANKAILTDQKQHPERGDMGTTAVVLTFRTDKDDQPWCAHVGDSRLYRLRGPKINALTEDHTWIARAVKEGELTPDQSRNHPWRHVLSQCLGREDMHRIDVQSIEAQPGDRFLLCSDGLTEELPDTVIAAHLKSIRAVESAAQALINSAKKHGGRDNITVVLVTLLLDTAAHETTGVETGFIVD</sequence>
<dbReference type="AlphaFoldDB" id="A0A4Q7E8S2"/>
<dbReference type="PROSITE" id="PS51746">
    <property type="entry name" value="PPM_2"/>
    <property type="match status" value="1"/>
</dbReference>
<evidence type="ECO:0000259" key="1">
    <source>
        <dbReference type="PROSITE" id="PS51746"/>
    </source>
</evidence>
<evidence type="ECO:0000313" key="2">
    <source>
        <dbReference type="EMBL" id="RZM78759.1"/>
    </source>
</evidence>
<dbReference type="SMART" id="SM00331">
    <property type="entry name" value="PP2C_SIG"/>
    <property type="match status" value="1"/>
</dbReference>
<dbReference type="InterPro" id="IPR036457">
    <property type="entry name" value="PPM-type-like_dom_sf"/>
</dbReference>
<dbReference type="PANTHER" id="PTHR47992">
    <property type="entry name" value="PROTEIN PHOSPHATASE"/>
    <property type="match status" value="1"/>
</dbReference>
<dbReference type="InterPro" id="IPR015655">
    <property type="entry name" value="PP2C"/>
</dbReference>
<accession>A0A4Q7E8S2</accession>
<protein>
    <submittedName>
        <fullName evidence="2">Serine/threonine-protein phosphatase</fullName>
    </submittedName>
</protein>
<dbReference type="CDD" id="cd00143">
    <property type="entry name" value="PP2Cc"/>
    <property type="match status" value="1"/>
</dbReference>
<dbReference type="Gene3D" id="3.60.40.10">
    <property type="entry name" value="PPM-type phosphatase domain"/>
    <property type="match status" value="1"/>
</dbReference>
<gene>
    <name evidence="2" type="ORF">DYY88_08150</name>
</gene>
<dbReference type="GO" id="GO:0004722">
    <property type="term" value="F:protein serine/threonine phosphatase activity"/>
    <property type="evidence" value="ECO:0007669"/>
    <property type="project" value="InterPro"/>
</dbReference>
<dbReference type="Pfam" id="PF13672">
    <property type="entry name" value="PP2C_2"/>
    <property type="match status" value="1"/>
</dbReference>
<dbReference type="OrthoDB" id="500607at2"/>
<dbReference type="RefSeq" id="WP_044151363.1">
    <property type="nucleotide sequence ID" value="NZ_QVFV01000002.1"/>
</dbReference>
<organism evidence="2 3">
    <name type="scientific">Leptolyngbya iicbica LK</name>
    <dbReference type="NCBI Taxonomy" id="2294035"/>
    <lineage>
        <taxon>Bacteria</taxon>
        <taxon>Bacillati</taxon>
        <taxon>Cyanobacteriota</taxon>
        <taxon>Cyanophyceae</taxon>
        <taxon>Leptolyngbyales</taxon>
        <taxon>Leptolyngbyaceae</taxon>
        <taxon>Leptolyngbya group</taxon>
        <taxon>Leptolyngbya</taxon>
        <taxon>Leptolyngbya iicbica</taxon>
    </lineage>
</organism>
<dbReference type="EMBL" id="QVFV01000002">
    <property type="protein sequence ID" value="RZM78759.1"/>
    <property type="molecule type" value="Genomic_DNA"/>
</dbReference>
<name>A0A4Q7E8S2_9CYAN</name>
<dbReference type="InterPro" id="IPR001932">
    <property type="entry name" value="PPM-type_phosphatase-like_dom"/>
</dbReference>
<evidence type="ECO:0000313" key="3">
    <source>
        <dbReference type="Proteomes" id="UP000292459"/>
    </source>
</evidence>
<reference evidence="2 3" key="1">
    <citation type="submission" date="2018-11" db="EMBL/GenBank/DDBJ databases">
        <title>Whole genome sequencing of an environmental sample.</title>
        <authorList>
            <person name="Sarangi A.N."/>
            <person name="Singh D."/>
            <person name="Tripathy S."/>
        </authorList>
    </citation>
    <scope>NUCLEOTIDE SEQUENCE [LARGE SCALE GENOMIC DNA]</scope>
    <source>
        <strain evidence="2 3">Lakshadweep</strain>
    </source>
</reference>